<dbReference type="OrthoDB" id="164951at2"/>
<dbReference type="GO" id="GO:0009117">
    <property type="term" value="P:nucleotide metabolic process"/>
    <property type="evidence" value="ECO:0007669"/>
    <property type="project" value="UniProtKB-KW"/>
</dbReference>
<evidence type="ECO:0000256" key="2">
    <source>
        <dbReference type="ARBA" id="ARBA00022723"/>
    </source>
</evidence>
<dbReference type="PATRIC" id="fig|1191523.3.peg.1009"/>
<proteinExistence type="inferred from homology"/>
<dbReference type="Pfam" id="PF01931">
    <property type="entry name" value="NTPase_I-T"/>
    <property type="match status" value="1"/>
</dbReference>
<evidence type="ECO:0000256" key="6">
    <source>
        <dbReference type="ARBA" id="ARBA00023080"/>
    </source>
</evidence>
<keyword evidence="4 11" id="KW-0378">Hydrolase</keyword>
<feature type="domain" description="Non-canonical purine NTP phosphatase/PRRC1" evidence="12">
    <location>
        <begin position="6"/>
        <end position="171"/>
    </location>
</feature>
<evidence type="ECO:0000256" key="3">
    <source>
        <dbReference type="ARBA" id="ARBA00022741"/>
    </source>
</evidence>
<evidence type="ECO:0000256" key="8">
    <source>
        <dbReference type="ARBA" id="ARBA00048174"/>
    </source>
</evidence>
<evidence type="ECO:0000256" key="4">
    <source>
        <dbReference type="ARBA" id="ARBA00022801"/>
    </source>
</evidence>
<dbReference type="PANTHER" id="PTHR34699">
    <property type="match status" value="1"/>
</dbReference>
<comment type="catalytic activity">
    <reaction evidence="9 11">
        <text>XTP + H2O = XDP + phosphate + H(+)</text>
        <dbReference type="Rhea" id="RHEA:28406"/>
        <dbReference type="ChEBI" id="CHEBI:15377"/>
        <dbReference type="ChEBI" id="CHEBI:15378"/>
        <dbReference type="ChEBI" id="CHEBI:43474"/>
        <dbReference type="ChEBI" id="CHEBI:59884"/>
        <dbReference type="ChEBI" id="CHEBI:61314"/>
        <dbReference type="EC" id="3.6.1.73"/>
    </reaction>
</comment>
<dbReference type="EMBL" id="CP003557">
    <property type="protein sequence ID" value="AFN74196.1"/>
    <property type="molecule type" value="Genomic_DNA"/>
</dbReference>
<evidence type="ECO:0000256" key="9">
    <source>
        <dbReference type="ARBA" id="ARBA00048781"/>
    </source>
</evidence>
<keyword evidence="14" id="KW-1185">Reference proteome</keyword>
<comment type="function">
    <text evidence="11">Phosphatase that hydrolyzes non-canonical purine nucleotides such as XTP and ITP to their respective diphosphate derivatives. Probably excludes non-canonical purines from DNA/RNA precursor pool, thus preventing their incorporation into DNA/RNA and avoiding chromosomal lesions.</text>
</comment>
<protein>
    <recommendedName>
        <fullName evidence="11">Probable inosine/xanthosine triphosphatase</fullName>
        <shortName evidence="11">ITPase/XTPase</shortName>
        <ecNumber evidence="11">3.6.1.73</ecNumber>
    </recommendedName>
    <alternativeName>
        <fullName evidence="11">Non-canonical purine NTP phosphatase</fullName>
    </alternativeName>
    <alternativeName>
        <fullName evidence="11">Non-standard purine NTP phosphatase</fullName>
    </alternativeName>
    <alternativeName>
        <fullName evidence="11">Nucleoside-triphosphate phosphatase</fullName>
        <shortName evidence="11">NTPase</shortName>
    </alternativeName>
</protein>
<dbReference type="FunFam" id="3.90.950.10:FF:000002">
    <property type="entry name" value="Inosine/xanthosine triphosphatase"/>
    <property type="match status" value="1"/>
</dbReference>
<evidence type="ECO:0000256" key="5">
    <source>
        <dbReference type="ARBA" id="ARBA00022842"/>
    </source>
</evidence>
<organism evidence="13 14">
    <name type="scientific">Melioribacter roseus (strain DSM 23840 / JCM 17771 / VKM B-2668 / P3M-2)</name>
    <dbReference type="NCBI Taxonomy" id="1191523"/>
    <lineage>
        <taxon>Bacteria</taxon>
        <taxon>Pseudomonadati</taxon>
        <taxon>Ignavibacteriota</taxon>
        <taxon>Ignavibacteria</taxon>
        <taxon>Ignavibacteriales</taxon>
        <taxon>Melioribacteraceae</taxon>
        <taxon>Melioribacter</taxon>
    </lineage>
</organism>
<evidence type="ECO:0000259" key="12">
    <source>
        <dbReference type="Pfam" id="PF01931"/>
    </source>
</evidence>
<reference evidence="13 14" key="1">
    <citation type="journal article" date="2013" name="PLoS ONE">
        <title>Genomic analysis of Melioribacter roseus, facultatively anaerobic organotrophic bacterium representing a novel deep lineage within Bacteriodetes/Chlorobi group.</title>
        <authorList>
            <person name="Kadnikov V.V."/>
            <person name="Mardanov A.V."/>
            <person name="Podosokorskaya O.A."/>
            <person name="Gavrilov S.N."/>
            <person name="Kublanov I.V."/>
            <person name="Beletsky A.V."/>
            <person name="Bonch-Osmolovskaya E.A."/>
            <person name="Ravin N.V."/>
        </authorList>
    </citation>
    <scope>NUCLEOTIDE SEQUENCE [LARGE SCALE GENOMIC DNA]</scope>
    <source>
        <strain evidence="14">JCM 17771 / P3M-2</strain>
    </source>
</reference>
<dbReference type="RefSeq" id="WP_014855632.1">
    <property type="nucleotide sequence ID" value="NC_018178.1"/>
</dbReference>
<evidence type="ECO:0000313" key="13">
    <source>
        <dbReference type="EMBL" id="AFN74196.1"/>
    </source>
</evidence>
<comment type="subunit">
    <text evidence="11">Homodimer.</text>
</comment>
<evidence type="ECO:0000256" key="11">
    <source>
        <dbReference type="HAMAP-Rule" id="MF_00648"/>
    </source>
</evidence>
<keyword evidence="6 11" id="KW-0546">Nucleotide metabolism</keyword>
<dbReference type="InterPro" id="IPR026533">
    <property type="entry name" value="NTPase/PRRC1"/>
</dbReference>
<name>I7A2N7_MELRP</name>
<dbReference type="eggNOG" id="COG1986">
    <property type="taxonomic scope" value="Bacteria"/>
</dbReference>
<comment type="cofactor">
    <cofactor evidence="1">
        <name>Mn(2+)</name>
        <dbReference type="ChEBI" id="CHEBI:29035"/>
    </cofactor>
</comment>
<comment type="cofactor">
    <cofactor evidence="11">
        <name>Mg(2+)</name>
        <dbReference type="ChEBI" id="CHEBI:18420"/>
    </cofactor>
    <cofactor evidence="11">
        <name>Mn(2+)</name>
        <dbReference type="ChEBI" id="CHEBI:29035"/>
    </cofactor>
    <text evidence="11">Binds 1 divalent metal cation per subunit; can use either Mg(2+) or Mn(2+).</text>
</comment>
<dbReference type="NCBIfam" id="TIGR00258">
    <property type="entry name" value="inosine/xanthosine triphosphatase"/>
    <property type="match status" value="1"/>
</dbReference>
<evidence type="ECO:0000256" key="10">
    <source>
        <dbReference type="ARBA" id="ARBA00060855"/>
    </source>
</evidence>
<dbReference type="GO" id="GO:0103023">
    <property type="term" value="F:ITPase activity"/>
    <property type="evidence" value="ECO:0007669"/>
    <property type="project" value="UniProtKB-EC"/>
</dbReference>
<dbReference type="GO" id="GO:0046872">
    <property type="term" value="F:metal ion binding"/>
    <property type="evidence" value="ECO:0007669"/>
    <property type="project" value="UniProtKB-KW"/>
</dbReference>
<gene>
    <name evidence="13" type="ordered locus">MROS_0955</name>
</gene>
<dbReference type="HAMAP" id="MF_00648">
    <property type="entry name" value="Non_canon_purine_NTPase_YjjX"/>
    <property type="match status" value="1"/>
</dbReference>
<dbReference type="PANTHER" id="PTHR34699:SF2">
    <property type="entry name" value="NON-CANONICAL PURINE NTP PHOSPHATASE_PRRC1 DOMAIN-CONTAINING PROTEIN"/>
    <property type="match status" value="1"/>
</dbReference>
<dbReference type="SUPFAM" id="SSF52972">
    <property type="entry name" value="ITPase-like"/>
    <property type="match status" value="1"/>
</dbReference>
<evidence type="ECO:0000256" key="1">
    <source>
        <dbReference type="ARBA" id="ARBA00001936"/>
    </source>
</evidence>
<dbReference type="HOGENOM" id="CLU_087417_1_1_10"/>
<accession>I7A2N7</accession>
<dbReference type="KEGG" id="mro:MROS_0955"/>
<comment type="similarity">
    <text evidence="10 11">Belongs to the YjjX NTPase family.</text>
</comment>
<keyword evidence="7 11" id="KW-0464">Manganese</keyword>
<dbReference type="InterPro" id="IPR050299">
    <property type="entry name" value="YjjX_NTPase"/>
</dbReference>
<keyword evidence="3 11" id="KW-0547">Nucleotide-binding</keyword>
<dbReference type="Proteomes" id="UP000009011">
    <property type="component" value="Chromosome"/>
</dbReference>
<dbReference type="Gene3D" id="3.90.950.10">
    <property type="match status" value="1"/>
</dbReference>
<comment type="catalytic activity">
    <reaction evidence="8 11">
        <text>ITP + H2O = IDP + phosphate + H(+)</text>
        <dbReference type="Rhea" id="RHEA:28330"/>
        <dbReference type="ChEBI" id="CHEBI:15377"/>
        <dbReference type="ChEBI" id="CHEBI:15378"/>
        <dbReference type="ChEBI" id="CHEBI:43474"/>
        <dbReference type="ChEBI" id="CHEBI:58280"/>
        <dbReference type="ChEBI" id="CHEBI:61402"/>
        <dbReference type="EC" id="3.6.1.73"/>
    </reaction>
</comment>
<keyword evidence="5 11" id="KW-0460">Magnesium</keyword>
<dbReference type="AlphaFoldDB" id="I7A2N7"/>
<comment type="caution">
    <text evidence="11">Lacks conserved residue(s) required for the propagation of feature annotation.</text>
</comment>
<sequence>MKIIVGSKNPVKIEAAREVFSIYFDNPEVESYNAPSGVNAQPVGDETFRGAFNRAFHLFSLFNDKSGKADFYVGIEGGITKLYDKWFAFGCMCILDSKKRDSYGLSPFFELPDSITQKLLDGVELGTVMDELTKRENTKQKEGAIGFFTRGVMNRKELYVEGLKTAIIPFLHEELFFQNK</sequence>
<dbReference type="InterPro" id="IPR002786">
    <property type="entry name" value="Non_canon_purine_NTPase"/>
</dbReference>
<dbReference type="EC" id="3.6.1.73" evidence="11"/>
<dbReference type="GO" id="GO:0006772">
    <property type="term" value="P:thiamine metabolic process"/>
    <property type="evidence" value="ECO:0007669"/>
    <property type="project" value="TreeGrafter"/>
</dbReference>
<evidence type="ECO:0000256" key="7">
    <source>
        <dbReference type="ARBA" id="ARBA00023211"/>
    </source>
</evidence>
<dbReference type="GO" id="GO:0000166">
    <property type="term" value="F:nucleotide binding"/>
    <property type="evidence" value="ECO:0007669"/>
    <property type="project" value="UniProtKB-KW"/>
</dbReference>
<keyword evidence="2 11" id="KW-0479">Metal-binding</keyword>
<dbReference type="InterPro" id="IPR029001">
    <property type="entry name" value="ITPase-like_fam"/>
</dbReference>
<dbReference type="STRING" id="1191523.MROS_0955"/>
<evidence type="ECO:0000313" key="14">
    <source>
        <dbReference type="Proteomes" id="UP000009011"/>
    </source>
</evidence>